<evidence type="ECO:0000256" key="3">
    <source>
        <dbReference type="ARBA" id="ARBA00022448"/>
    </source>
</evidence>
<evidence type="ECO:0000256" key="5">
    <source>
        <dbReference type="ARBA" id="ARBA00022792"/>
    </source>
</evidence>
<keyword evidence="11" id="KW-1185">Reference proteome</keyword>
<dbReference type="SUPFAM" id="SSF81524">
    <property type="entry name" value="14 kDa protein of cytochrome bc1 complex (Ubiquinol-cytochrome c reductase)"/>
    <property type="match status" value="1"/>
</dbReference>
<keyword evidence="8 9" id="KW-0472">Membrane</keyword>
<keyword evidence="4 9" id="KW-0679">Respiratory chain</keyword>
<evidence type="ECO:0000256" key="2">
    <source>
        <dbReference type="ARBA" id="ARBA00008554"/>
    </source>
</evidence>
<evidence type="ECO:0000256" key="7">
    <source>
        <dbReference type="ARBA" id="ARBA00023128"/>
    </source>
</evidence>
<evidence type="ECO:0000256" key="9">
    <source>
        <dbReference type="PIRNR" id="PIRNR000022"/>
    </source>
</evidence>
<comment type="subcellular location">
    <subcellularLocation>
        <location evidence="1">Mitochondrion inner membrane</location>
        <topology evidence="1">Peripheral membrane protein</topology>
        <orientation evidence="1">Matrix side</orientation>
    </subcellularLocation>
</comment>
<organism evidence="10 11">
    <name type="scientific">Umbelopsis vinacea</name>
    <dbReference type="NCBI Taxonomy" id="44442"/>
    <lineage>
        <taxon>Eukaryota</taxon>
        <taxon>Fungi</taxon>
        <taxon>Fungi incertae sedis</taxon>
        <taxon>Mucoromycota</taxon>
        <taxon>Mucoromycotina</taxon>
        <taxon>Umbelopsidomycetes</taxon>
        <taxon>Umbelopsidales</taxon>
        <taxon>Umbelopsidaceae</taxon>
        <taxon>Umbelopsis</taxon>
    </lineage>
</organism>
<sequence length="126" mass="14582">MALSFKSAVQNSKFLSSFLKPVSTAYANVAGYRQIGLRYDDLVVEENDITQEALRRLTLSNPREAYDRVYRIRVAQQCSLSHSLLPKEQWTKPEDDVRYLRPILEEVTAEFAEREAFDNAKVLPRK</sequence>
<comment type="similarity">
    <text evidence="2 9">Belongs to the UQCRB/QCR7 family.</text>
</comment>
<dbReference type="Proteomes" id="UP000612746">
    <property type="component" value="Unassembled WGS sequence"/>
</dbReference>
<name>A0A8H7Q3I2_9FUNG</name>
<keyword evidence="6 9" id="KW-0249">Electron transport</keyword>
<evidence type="ECO:0000313" key="11">
    <source>
        <dbReference type="Proteomes" id="UP000612746"/>
    </source>
</evidence>
<evidence type="ECO:0000313" key="10">
    <source>
        <dbReference type="EMBL" id="KAG2185282.1"/>
    </source>
</evidence>
<reference evidence="10" key="1">
    <citation type="submission" date="2020-12" db="EMBL/GenBank/DDBJ databases">
        <title>Metabolic potential, ecology and presence of endohyphal bacteria is reflected in genomic diversity of Mucoromycotina.</title>
        <authorList>
            <person name="Muszewska A."/>
            <person name="Okrasinska A."/>
            <person name="Steczkiewicz K."/>
            <person name="Drgas O."/>
            <person name="Orlowska M."/>
            <person name="Perlinska-Lenart U."/>
            <person name="Aleksandrzak-Piekarczyk T."/>
            <person name="Szatraj K."/>
            <person name="Zielenkiewicz U."/>
            <person name="Pilsyk S."/>
            <person name="Malc E."/>
            <person name="Mieczkowski P."/>
            <person name="Kruszewska J.S."/>
            <person name="Biernat P."/>
            <person name="Pawlowska J."/>
        </authorList>
    </citation>
    <scope>NUCLEOTIDE SEQUENCE</scope>
    <source>
        <strain evidence="10">WA0000051536</strain>
    </source>
</reference>
<dbReference type="FunFam" id="1.10.1090.10:FF:000001">
    <property type="entry name" value="Cytochrome b-c1 complex subunit 7"/>
    <property type="match status" value="1"/>
</dbReference>
<dbReference type="OrthoDB" id="425749at2759"/>
<dbReference type="GO" id="GO:0006122">
    <property type="term" value="P:mitochondrial electron transport, ubiquinol to cytochrome c"/>
    <property type="evidence" value="ECO:0007669"/>
    <property type="project" value="InterPro"/>
</dbReference>
<dbReference type="EMBL" id="JAEPRA010000005">
    <property type="protein sequence ID" value="KAG2185282.1"/>
    <property type="molecule type" value="Genomic_DNA"/>
</dbReference>
<evidence type="ECO:0000256" key="4">
    <source>
        <dbReference type="ARBA" id="ARBA00022660"/>
    </source>
</evidence>
<dbReference type="PANTHER" id="PTHR12022:SF0">
    <property type="entry name" value="CYTOCHROME B-C1 COMPLEX SUBUNIT 7"/>
    <property type="match status" value="1"/>
</dbReference>
<dbReference type="Gene3D" id="1.10.1090.10">
    <property type="entry name" value="Cytochrome b-c1 complex subunit 7"/>
    <property type="match status" value="1"/>
</dbReference>
<dbReference type="GO" id="GO:0005743">
    <property type="term" value="C:mitochondrial inner membrane"/>
    <property type="evidence" value="ECO:0007669"/>
    <property type="project" value="UniProtKB-SubCell"/>
</dbReference>
<protein>
    <recommendedName>
        <fullName evidence="9">Cytochrome b-c1 complex subunit 7</fullName>
    </recommendedName>
</protein>
<gene>
    <name evidence="10" type="ORF">INT44_002072</name>
</gene>
<comment type="caution">
    <text evidence="10">The sequence shown here is derived from an EMBL/GenBank/DDBJ whole genome shotgun (WGS) entry which is preliminary data.</text>
</comment>
<keyword evidence="5 9" id="KW-0999">Mitochondrion inner membrane</keyword>
<evidence type="ECO:0000256" key="1">
    <source>
        <dbReference type="ARBA" id="ARBA00004443"/>
    </source>
</evidence>
<keyword evidence="7 9" id="KW-0496">Mitochondrion</keyword>
<dbReference type="InterPro" id="IPR036544">
    <property type="entry name" value="QCR7_sf"/>
</dbReference>
<dbReference type="PIRSF" id="PIRSF000022">
    <property type="entry name" value="Bc1_14K"/>
    <property type="match status" value="1"/>
</dbReference>
<dbReference type="Pfam" id="PF02271">
    <property type="entry name" value="UCR_14kD"/>
    <property type="match status" value="1"/>
</dbReference>
<comment type="function">
    <text evidence="9">Component of the ubiquinol-cytochrome c oxidoreductase, a multisubunit transmembrane complex that is part of the mitochondrial electron transport chain which drives oxidative phosphorylation.</text>
</comment>
<dbReference type="AlphaFoldDB" id="A0A8H7Q3I2"/>
<dbReference type="GO" id="GO:0045275">
    <property type="term" value="C:respiratory chain complex III"/>
    <property type="evidence" value="ECO:0007669"/>
    <property type="project" value="InterPro"/>
</dbReference>
<proteinExistence type="inferred from homology"/>
<dbReference type="InterPro" id="IPR003197">
    <property type="entry name" value="QCR7"/>
</dbReference>
<evidence type="ECO:0000256" key="8">
    <source>
        <dbReference type="ARBA" id="ARBA00023136"/>
    </source>
</evidence>
<keyword evidence="3 9" id="KW-0813">Transport</keyword>
<evidence type="ECO:0000256" key="6">
    <source>
        <dbReference type="ARBA" id="ARBA00022982"/>
    </source>
</evidence>
<accession>A0A8H7Q3I2</accession>
<dbReference type="PANTHER" id="PTHR12022">
    <property type="entry name" value="UBIQUINOL-CYTOCHROME C REDUCTASE COMPLEX 14 KD PROTEIN"/>
    <property type="match status" value="1"/>
</dbReference>